<evidence type="ECO:0000256" key="3">
    <source>
        <dbReference type="ARBA" id="ARBA00023163"/>
    </source>
</evidence>
<feature type="domain" description="HTH luxR-type" evidence="4">
    <location>
        <begin position="155"/>
        <end position="220"/>
    </location>
</feature>
<dbReference type="EMBL" id="JBEFLD010000002">
    <property type="protein sequence ID" value="MEQ6289548.1"/>
    <property type="molecule type" value="Genomic_DNA"/>
</dbReference>
<keyword evidence="2" id="KW-0238">DNA-binding</keyword>
<dbReference type="PANTHER" id="PTHR44688:SF16">
    <property type="entry name" value="DNA-BINDING TRANSCRIPTIONAL ACTIVATOR DEVR_DOSR"/>
    <property type="match status" value="1"/>
</dbReference>
<evidence type="ECO:0000259" key="4">
    <source>
        <dbReference type="PROSITE" id="PS50043"/>
    </source>
</evidence>
<dbReference type="CDD" id="cd06170">
    <property type="entry name" value="LuxR_C_like"/>
    <property type="match status" value="1"/>
</dbReference>
<evidence type="ECO:0000313" key="5">
    <source>
        <dbReference type="EMBL" id="MEQ6289548.1"/>
    </source>
</evidence>
<keyword evidence="3" id="KW-0804">Transcription</keyword>
<protein>
    <submittedName>
        <fullName evidence="5">Helix-turn-helix transcriptional regulator</fullName>
    </submittedName>
</protein>
<dbReference type="Gene3D" id="1.10.10.10">
    <property type="entry name" value="Winged helix-like DNA-binding domain superfamily/Winged helix DNA-binding domain"/>
    <property type="match status" value="1"/>
</dbReference>
<dbReference type="RefSeq" id="WP_349583757.1">
    <property type="nucleotide sequence ID" value="NZ_JBEFLD010000002.1"/>
</dbReference>
<name>A0ABV1M076_9NEIS</name>
<gene>
    <name evidence="5" type="ORF">ABNW52_02860</name>
</gene>
<organism evidence="5 6">
    <name type="scientific">Vogesella oryzagri</name>
    <dbReference type="NCBI Taxonomy" id="3160864"/>
    <lineage>
        <taxon>Bacteria</taxon>
        <taxon>Pseudomonadati</taxon>
        <taxon>Pseudomonadota</taxon>
        <taxon>Betaproteobacteria</taxon>
        <taxon>Neisseriales</taxon>
        <taxon>Chromobacteriaceae</taxon>
        <taxon>Vogesella</taxon>
    </lineage>
</organism>
<accession>A0ABV1M076</accession>
<dbReference type="PRINTS" id="PR00038">
    <property type="entry name" value="HTHLUXR"/>
</dbReference>
<reference evidence="5" key="1">
    <citation type="submission" date="2024-06" db="EMBL/GenBank/DDBJ databases">
        <title>Genome sequence of Vogesella sp. MAHUQ-64.</title>
        <authorList>
            <person name="Huq M.A."/>
        </authorList>
    </citation>
    <scope>NUCLEOTIDE SEQUENCE</scope>
    <source>
        <strain evidence="5">MAHUQ-64</strain>
    </source>
</reference>
<evidence type="ECO:0000256" key="1">
    <source>
        <dbReference type="ARBA" id="ARBA00023015"/>
    </source>
</evidence>
<evidence type="ECO:0000313" key="6">
    <source>
        <dbReference type="Proteomes" id="UP001433638"/>
    </source>
</evidence>
<dbReference type="SUPFAM" id="SSF46894">
    <property type="entry name" value="C-terminal effector domain of the bipartite response regulators"/>
    <property type="match status" value="1"/>
</dbReference>
<dbReference type="Pfam" id="PF00196">
    <property type="entry name" value="GerE"/>
    <property type="match status" value="1"/>
</dbReference>
<proteinExistence type="predicted"/>
<dbReference type="InterPro" id="IPR000792">
    <property type="entry name" value="Tscrpt_reg_LuxR_C"/>
</dbReference>
<dbReference type="PANTHER" id="PTHR44688">
    <property type="entry name" value="DNA-BINDING TRANSCRIPTIONAL ACTIVATOR DEVR_DOSR"/>
    <property type="match status" value="1"/>
</dbReference>
<dbReference type="PROSITE" id="PS50043">
    <property type="entry name" value="HTH_LUXR_2"/>
    <property type="match status" value="1"/>
</dbReference>
<sequence>MTKGIPFACGTVSSGLTHTQLSTLLQWIQQLPQLGCEQELQRYLDALAEESGASTLQIHHGPVASQGWLGSPRRFCAGVVALPLGGTPACRGLGLGHEVQFFAAEPGAPVACLALHCDGHLSLLQVDQTLPAAELRMLGSLLPHLHRTLQRITPAGNGNNPLSHRERDIFYWMMHGKTNWEIATILDISERTVKFHAANIIRKLDANNRIHAIVLGLQKGLAA</sequence>
<dbReference type="SMART" id="SM00421">
    <property type="entry name" value="HTH_LUXR"/>
    <property type="match status" value="1"/>
</dbReference>
<dbReference type="Proteomes" id="UP001433638">
    <property type="component" value="Unassembled WGS sequence"/>
</dbReference>
<keyword evidence="6" id="KW-1185">Reference proteome</keyword>
<dbReference type="PROSITE" id="PS00622">
    <property type="entry name" value="HTH_LUXR_1"/>
    <property type="match status" value="1"/>
</dbReference>
<dbReference type="InterPro" id="IPR016032">
    <property type="entry name" value="Sig_transdc_resp-reg_C-effctor"/>
</dbReference>
<comment type="caution">
    <text evidence="5">The sequence shown here is derived from an EMBL/GenBank/DDBJ whole genome shotgun (WGS) entry which is preliminary data.</text>
</comment>
<keyword evidence="1" id="KW-0805">Transcription regulation</keyword>
<dbReference type="InterPro" id="IPR036388">
    <property type="entry name" value="WH-like_DNA-bd_sf"/>
</dbReference>
<evidence type="ECO:0000256" key="2">
    <source>
        <dbReference type="ARBA" id="ARBA00023125"/>
    </source>
</evidence>